<dbReference type="PANTHER" id="PTHR34456">
    <property type="entry name" value="MITOVIRUS RNA-DEPENDENT RNA POLYMERASE"/>
    <property type="match status" value="1"/>
</dbReference>
<dbReference type="SUPFAM" id="SSF56672">
    <property type="entry name" value="DNA/RNA polymerases"/>
    <property type="match status" value="1"/>
</dbReference>
<dbReference type="GO" id="GO:0003968">
    <property type="term" value="F:RNA-directed RNA polymerase activity"/>
    <property type="evidence" value="ECO:0007669"/>
    <property type="project" value="UniProtKB-KW"/>
</dbReference>
<keyword evidence="4" id="KW-1133">Transmembrane helix</keyword>
<keyword evidence="4" id="KW-0472">Membrane</keyword>
<evidence type="ECO:0000256" key="2">
    <source>
        <dbReference type="ARBA" id="ARBA00022679"/>
    </source>
</evidence>
<evidence type="ECO:0000256" key="1">
    <source>
        <dbReference type="ARBA" id="ARBA00022484"/>
    </source>
</evidence>
<evidence type="ECO:0000256" key="4">
    <source>
        <dbReference type="SAM" id="Phobius"/>
    </source>
</evidence>
<proteinExistence type="predicted"/>
<dbReference type="PANTHER" id="PTHR34456:SF13">
    <property type="entry name" value="REVERSE TRANSCRIPTASE DOMAIN-CONTAINING PROTEIN"/>
    <property type="match status" value="1"/>
</dbReference>
<keyword evidence="4" id="KW-0812">Transmembrane</keyword>
<reference evidence="5" key="1">
    <citation type="journal article" name="Viruses">
        <title>Characterization of the Mycovirome of the Phytopathogenic Fungus, Neofusicoccum parvum.</title>
        <authorList>
            <person name="Marais A."/>
            <person name="Faure C."/>
            <person name="Comont G."/>
            <person name="Candresse T."/>
            <person name="Stempien E."/>
            <person name="Corio-Costet M.F."/>
        </authorList>
    </citation>
    <scope>NUCLEOTIDE SEQUENCE</scope>
    <source>
        <strain evidence="5">COLB</strain>
    </source>
</reference>
<name>A0A8A5D5Y2_9VIRU</name>
<dbReference type="Pfam" id="PF05919">
    <property type="entry name" value="Mitovir_RNA_pol"/>
    <property type="match status" value="1"/>
</dbReference>
<keyword evidence="1 5" id="KW-0696">RNA-directed RNA polymerase</keyword>
<feature type="transmembrane region" description="Helical" evidence="4">
    <location>
        <begin position="203"/>
        <end position="221"/>
    </location>
</feature>
<keyword evidence="2" id="KW-0808">Transferase</keyword>
<evidence type="ECO:0000256" key="3">
    <source>
        <dbReference type="ARBA" id="ARBA00022695"/>
    </source>
</evidence>
<sequence length="696" mass="79579">MFNNFSIKALPSFTKKVWISTKEIQMYISVAVWATGCGPWRVLFNTLGERIIRLSNKSGFQFTHLYLKEVFRLTVRFLSGQAETRSTKIFVKLDYSGLPVIIPWNLRSEIRKELKGSRRIIICLLTVISVYRVFRTKVDPSFESITGSFRGIYRTLDSNILSSAISSVFGKNVSLRLGKFKIIGGESTGPNAYKAVWGSDIDAIAFIHYPVQGICLLFWLLSNRAYFLSLWFIVLVFVGSPIYLFGLLLGSKKAELGRLGFVYDQAGKARVVAITNWWIQLGLKPLHNALFSLLRTVETDGTFNQTKPLDLLISKDLDEKFYCFDLSAATDRLPIDLQSDILSLLGVNGYIWRKVLDIRWLDPRFGNLITYSVGQPMGAYSSWAMLAVTHHVIVQCCALKVGINEFRDYCVLGDDIVIRHSAVAKEYLSMMNNLGVDINLSKTLESKSFAEFAKKLRGPGLDISPIGPGLILRSIRSKFYTSRLISELVDMNLVNLHNVHSWLKTAPKFLRRSYGLIMWSLRLSRMAPAKLPSDAQAIEGFQFSETRVGIGTGYIYLGPILLMADKRLDRDWGEFKSSLRFFFLKGWRVSQTRLSSVGITEMVLYLIKPGSWFYLKSFIKTFEELCQREFQIEQLRKKMFYLSDPELHECCVHALKLCGMANIKNIDWSQAKAIKENERRVKRLLLDWDTWYKANN</sequence>
<feature type="transmembrane region" description="Helical" evidence="4">
    <location>
        <begin position="228"/>
        <end position="249"/>
    </location>
</feature>
<evidence type="ECO:0000313" key="5">
    <source>
        <dbReference type="EMBL" id="QTE76052.1"/>
    </source>
</evidence>
<dbReference type="InterPro" id="IPR008686">
    <property type="entry name" value="RNA_pol_mitovir"/>
</dbReference>
<protein>
    <submittedName>
        <fullName evidence="5">RNA-dependent RNA polymerase</fullName>
    </submittedName>
</protein>
<organism evidence="5">
    <name type="scientific">Neofusicoccum parvum mitovirus 3</name>
    <dbReference type="NCBI Taxonomy" id="2818057"/>
    <lineage>
        <taxon>Viruses</taxon>
        <taxon>Riboviria</taxon>
        <taxon>Orthornavirae</taxon>
        <taxon>Lenarviricota</taxon>
        <taxon>Howeltoviricetes</taxon>
        <taxon>Cryppavirales</taxon>
        <taxon>Mitoviridae</taxon>
        <taxon>Mitovirus</taxon>
    </lineage>
</organism>
<dbReference type="InterPro" id="IPR043502">
    <property type="entry name" value="DNA/RNA_pol_sf"/>
</dbReference>
<dbReference type="EMBL" id="MW175882">
    <property type="protein sequence ID" value="QTE76052.1"/>
    <property type="molecule type" value="Genomic_RNA"/>
</dbReference>
<accession>A0A8A5D5Y2</accession>
<keyword evidence="3" id="KW-0548">Nucleotidyltransferase</keyword>